<dbReference type="RefSeq" id="YP_009492161.1">
    <property type="nucleotide sequence ID" value="NC_037921.1"/>
</dbReference>
<evidence type="ECO:0008006" key="3">
    <source>
        <dbReference type="Google" id="ProtNLM"/>
    </source>
</evidence>
<dbReference type="InterPro" id="IPR027434">
    <property type="entry name" value="Homing_endonucl"/>
</dbReference>
<feature type="region of interest" description="Disordered" evidence="1">
    <location>
        <begin position="105"/>
        <end position="146"/>
    </location>
</feature>
<accession>A0A2U8GJJ6</accession>
<dbReference type="EMBL" id="MF276984">
    <property type="protein sequence ID" value="AWI68813.1"/>
    <property type="molecule type" value="Genomic_DNA"/>
</dbReference>
<dbReference type="RefSeq" id="YP_009492200.1">
    <property type="nucleotide sequence ID" value="NC_037921.1"/>
</dbReference>
<keyword evidence="2" id="KW-0934">Plastid</keyword>
<dbReference type="AlphaFoldDB" id="A0A2U8GJJ6"/>
<gene>
    <name evidence="2" type="primary">rrs</name>
</gene>
<proteinExistence type="predicted"/>
<dbReference type="GeneID" id="36951886"/>
<geneLocation type="chloroplast" evidence="2"/>
<organism evidence="2">
    <name type="scientific">Pseudopediastrum integrum</name>
    <dbReference type="NCBI Taxonomy" id="271402"/>
    <lineage>
        <taxon>Eukaryota</taxon>
        <taxon>Viridiplantae</taxon>
        <taxon>Chlorophyta</taxon>
        <taxon>core chlorophytes</taxon>
        <taxon>Chlorophyceae</taxon>
        <taxon>CS clade</taxon>
        <taxon>Sphaeropleales</taxon>
        <taxon>Hydrodictyaceae</taxon>
        <taxon>Pseudopediastrum</taxon>
    </lineage>
</organism>
<evidence type="ECO:0000256" key="1">
    <source>
        <dbReference type="SAM" id="MobiDB-lite"/>
    </source>
</evidence>
<dbReference type="SUPFAM" id="SSF55608">
    <property type="entry name" value="Homing endonucleases"/>
    <property type="match status" value="1"/>
</dbReference>
<dbReference type="EMBL" id="MF276984">
    <property type="protein sequence ID" value="AWI68814.1"/>
    <property type="molecule type" value="Genomic_DNA"/>
</dbReference>
<keyword evidence="2" id="KW-0150">Chloroplast</keyword>
<protein>
    <recommendedName>
        <fullName evidence="3">LAGLIDADG homing endonuclease</fullName>
    </recommendedName>
</protein>
<evidence type="ECO:0000313" key="2">
    <source>
        <dbReference type="EMBL" id="AWI68813.1"/>
    </source>
</evidence>
<dbReference type="GeneID" id="36951868"/>
<reference evidence="2" key="1">
    <citation type="journal article" date="2018" name="Am. J. Bot.">
        <title>Organellar phylogenomics inform systematics in the green algal family Hydrodictyaceae (Chlorophyceae) and provide clues to the complex evolutionary history of plastid genomes in the green algal tree of life.</title>
        <authorList>
            <person name="McManus H.A."/>
            <person name="Fucikova K."/>
            <person name="Lewis P.O."/>
            <person name="Lewis L.A."/>
            <person name="Karol K.G."/>
        </authorList>
    </citation>
    <scope>NUCLEOTIDE SEQUENCE</scope>
</reference>
<sequence>MPKDPAFLAMIMLDDGSVRNDAYSGKIAFQCFTKEGLQLFVEKVKELFDVQLVIVTSTFESGQFYLSIPAAEFGKFVDLIEPTVNQIPDLAYKLNAERRELSKFYGSKSSGKTSTSTSIQTSSDMEVVQQPGVVEQTKPSIKDDVS</sequence>
<feature type="compositionally biased region" description="Low complexity" evidence="1">
    <location>
        <begin position="106"/>
        <end position="123"/>
    </location>
</feature>
<dbReference type="Gene3D" id="3.10.28.10">
    <property type="entry name" value="Homing endonucleases"/>
    <property type="match status" value="1"/>
</dbReference>
<name>A0A2U8GJJ6_9CHLO</name>